<feature type="domain" description="Clp R" evidence="2">
    <location>
        <begin position="2"/>
        <end position="191"/>
    </location>
</feature>
<dbReference type="PANTHER" id="PTHR47016:SF5">
    <property type="entry name" value="CLP DOMAIN SUPERFAMILY PROTEIN"/>
    <property type="match status" value="1"/>
</dbReference>
<proteinExistence type="predicted"/>
<dbReference type="PANTHER" id="PTHR47016">
    <property type="entry name" value="ATP-DEPENDENT CLP PROTEASE ATP-BINDING SUBUNIT CLPT1, CHLOROPLASTIC"/>
    <property type="match status" value="1"/>
</dbReference>
<dbReference type="InterPro" id="IPR044217">
    <property type="entry name" value="CLPT1/2"/>
</dbReference>
<reference evidence="3 4" key="1">
    <citation type="submission" date="2018-05" db="EMBL/GenBank/DDBJ databases">
        <title>Genomic Encyclopedia of Type Strains, Phase IV (KMG-IV): sequencing the most valuable type-strain genomes for metagenomic binning, comparative biology and taxonomic classification.</title>
        <authorList>
            <person name="Goeker M."/>
        </authorList>
    </citation>
    <scope>NUCLEOTIDE SEQUENCE [LARGE SCALE GENOMIC DNA]</scope>
    <source>
        <strain evidence="3 4">DSM 44717</strain>
    </source>
</reference>
<dbReference type="AlphaFoldDB" id="A0A317NFD5"/>
<comment type="caution">
    <text evidence="3">The sequence shown here is derived from an EMBL/GenBank/DDBJ whole genome shotgun (WGS) entry which is preliminary data.</text>
</comment>
<evidence type="ECO:0000256" key="1">
    <source>
        <dbReference type="PROSITE-ProRule" id="PRU01251"/>
    </source>
</evidence>
<dbReference type="EMBL" id="QGTL01000007">
    <property type="protein sequence ID" value="PWV73663.1"/>
    <property type="molecule type" value="Genomic_DNA"/>
</dbReference>
<dbReference type="InterPro" id="IPR036628">
    <property type="entry name" value="Clp_N_dom_sf"/>
</dbReference>
<name>A0A317NFD5_9NOCA</name>
<dbReference type="Gene3D" id="1.10.1780.10">
    <property type="entry name" value="Clp, N-terminal domain"/>
    <property type="match status" value="2"/>
</dbReference>
<evidence type="ECO:0000259" key="2">
    <source>
        <dbReference type="PROSITE" id="PS51903"/>
    </source>
</evidence>
<evidence type="ECO:0000313" key="3">
    <source>
        <dbReference type="EMBL" id="PWV73663.1"/>
    </source>
</evidence>
<evidence type="ECO:0000313" key="4">
    <source>
        <dbReference type="Proteomes" id="UP000246410"/>
    </source>
</evidence>
<dbReference type="InterPro" id="IPR004176">
    <property type="entry name" value="Clp_R_N"/>
</dbReference>
<dbReference type="PROSITE" id="PS51903">
    <property type="entry name" value="CLP_R"/>
    <property type="match status" value="1"/>
</dbReference>
<keyword evidence="4" id="KW-1185">Reference proteome</keyword>
<gene>
    <name evidence="3" type="ORF">DFR69_107290</name>
</gene>
<dbReference type="SUPFAM" id="SSF81923">
    <property type="entry name" value="Double Clp-N motif"/>
    <property type="match status" value="2"/>
</dbReference>
<sequence length="193" mass="20220">MFERFGQHARTAVVLAQEEARELGAKRIGPEHLLISLVGNADPGLAAVLSARGITAAQVRAGVAERAQADPLGIDDAEALRSVGIDLAAVQASVAENFGADAWDNAEPEPKRGVFGRLLGGNWGHIPFTTAAKKSLELSLREAVHRKDREIRAAHLLLGVLRADEAGSAALLGGRAAVTALRADIDGMLDRAA</sequence>
<dbReference type="RefSeq" id="WP_110039217.1">
    <property type="nucleotide sequence ID" value="NZ_QGTL01000007.1"/>
</dbReference>
<keyword evidence="1" id="KW-0677">Repeat</keyword>
<organism evidence="3 4">
    <name type="scientific">Nocardia neocaledoniensis</name>
    <dbReference type="NCBI Taxonomy" id="236511"/>
    <lineage>
        <taxon>Bacteria</taxon>
        <taxon>Bacillati</taxon>
        <taxon>Actinomycetota</taxon>
        <taxon>Actinomycetes</taxon>
        <taxon>Mycobacteriales</taxon>
        <taxon>Nocardiaceae</taxon>
        <taxon>Nocardia</taxon>
    </lineage>
</organism>
<dbReference type="Pfam" id="PF02861">
    <property type="entry name" value="Clp_N"/>
    <property type="match status" value="2"/>
</dbReference>
<protein>
    <submittedName>
        <fullName evidence="3">ClpA/ClpB-like protein</fullName>
    </submittedName>
</protein>
<dbReference type="Proteomes" id="UP000246410">
    <property type="component" value="Unassembled WGS sequence"/>
</dbReference>
<accession>A0A317NFD5</accession>